<name>K1XJQ2_9BACT</name>
<reference evidence="1" key="1">
    <citation type="journal article" date="2012" name="Science">
        <title>Fermentation, hydrogen, and sulfur metabolism in multiple uncultivated bacterial phyla.</title>
        <authorList>
            <person name="Wrighton K.C."/>
            <person name="Thomas B.C."/>
            <person name="Sharon I."/>
            <person name="Miller C.S."/>
            <person name="Castelle C.J."/>
            <person name="VerBerkmoes N.C."/>
            <person name="Wilkins M.J."/>
            <person name="Hettich R.L."/>
            <person name="Lipton M.S."/>
            <person name="Williams K.H."/>
            <person name="Long P.E."/>
            <person name="Banfield J.F."/>
        </authorList>
    </citation>
    <scope>NUCLEOTIDE SEQUENCE [LARGE SCALE GENOMIC DNA]</scope>
</reference>
<comment type="caution">
    <text evidence="1">The sequence shown here is derived from an EMBL/GenBank/DDBJ whole genome shotgun (WGS) entry which is preliminary data.</text>
</comment>
<dbReference type="AlphaFoldDB" id="K1XJQ2"/>
<protein>
    <submittedName>
        <fullName evidence="1">Uncharacterized protein</fullName>
    </submittedName>
</protein>
<organism evidence="1">
    <name type="scientific">uncultured bacterium</name>
    <name type="common">gcode 4</name>
    <dbReference type="NCBI Taxonomy" id="1234023"/>
    <lineage>
        <taxon>Bacteria</taxon>
        <taxon>environmental samples</taxon>
    </lineage>
</organism>
<accession>K1XJQ2</accession>
<gene>
    <name evidence="1" type="ORF">ACD_80C00062G0001</name>
</gene>
<sequence length="46" mass="5157">MVFDSGSFMSVNFESLRKLSLSDFFSDISSFDSGIFSLMSGLPIYF</sequence>
<dbReference type="EMBL" id="AMFJ01036069">
    <property type="protein sequence ID" value="EKD25422.1"/>
    <property type="molecule type" value="Genomic_DNA"/>
</dbReference>
<evidence type="ECO:0000313" key="1">
    <source>
        <dbReference type="EMBL" id="EKD25422.1"/>
    </source>
</evidence>
<proteinExistence type="predicted"/>